<dbReference type="EMBL" id="AP025591">
    <property type="protein sequence ID" value="BDG01751.1"/>
    <property type="molecule type" value="Genomic_DNA"/>
</dbReference>
<comment type="subunit">
    <text evidence="4 8">Monomer.</text>
</comment>
<evidence type="ECO:0000256" key="7">
    <source>
        <dbReference type="ARBA" id="ARBA00048169"/>
    </source>
</evidence>
<evidence type="ECO:0000256" key="4">
    <source>
        <dbReference type="ARBA" id="ARBA00011245"/>
    </source>
</evidence>
<name>A0ABM7WQM4_9BACT</name>
<evidence type="ECO:0000259" key="9">
    <source>
        <dbReference type="Pfam" id="PF01379"/>
    </source>
</evidence>
<reference evidence="12" key="1">
    <citation type="journal article" date="2022" name="Int. J. Syst. Evol. Microbiol.">
        <title>Anaeromyxobacter oryzae sp. nov., Anaeromyxobacter diazotrophicus sp. nov. and Anaeromyxobacter paludicola sp. nov., isolated from paddy soils.</title>
        <authorList>
            <person name="Itoh H."/>
            <person name="Xu Z."/>
            <person name="Mise K."/>
            <person name="Masuda Y."/>
            <person name="Ushijima N."/>
            <person name="Hayakawa C."/>
            <person name="Shiratori Y."/>
            <person name="Senoo K."/>
        </authorList>
    </citation>
    <scope>NUCLEOTIDE SEQUENCE [LARGE SCALE GENOMIC DNA]</scope>
    <source>
        <strain evidence="12">Red232</strain>
    </source>
</reference>
<accession>A0ABM7WQM4</accession>
<dbReference type="Pfam" id="PF03900">
    <property type="entry name" value="Porphobil_deamC"/>
    <property type="match status" value="1"/>
</dbReference>
<proteinExistence type="inferred from homology"/>
<feature type="modified residue" description="S-(dipyrrolylmethanemethyl)cysteine" evidence="8">
    <location>
        <position position="238"/>
    </location>
</feature>
<evidence type="ECO:0000313" key="12">
    <source>
        <dbReference type="Proteomes" id="UP001162891"/>
    </source>
</evidence>
<keyword evidence="6 8" id="KW-0627">Porphyrin biosynthesis</keyword>
<keyword evidence="5 8" id="KW-0808">Transferase</keyword>
<dbReference type="InterPro" id="IPR022419">
    <property type="entry name" value="Porphobilin_deaminase_cofac_BS"/>
</dbReference>
<dbReference type="EC" id="2.5.1.61" evidence="8"/>
<evidence type="ECO:0000256" key="8">
    <source>
        <dbReference type="HAMAP-Rule" id="MF_00260"/>
    </source>
</evidence>
<evidence type="ECO:0000256" key="2">
    <source>
        <dbReference type="ARBA" id="ARBA00004735"/>
    </source>
</evidence>
<dbReference type="InterPro" id="IPR036803">
    <property type="entry name" value="Porphobilinogen_deaminase_C_sf"/>
</dbReference>
<dbReference type="PIRSF" id="PIRSF001438">
    <property type="entry name" value="4pyrrol_synth_OHMeBilane_synth"/>
    <property type="match status" value="1"/>
</dbReference>
<evidence type="ECO:0000313" key="11">
    <source>
        <dbReference type="EMBL" id="BDG01751.1"/>
    </source>
</evidence>
<dbReference type="Pfam" id="PF01379">
    <property type="entry name" value="Porphobil_deam"/>
    <property type="match status" value="1"/>
</dbReference>
<dbReference type="CDD" id="cd13646">
    <property type="entry name" value="PBP2_EcHMBS_like"/>
    <property type="match status" value="1"/>
</dbReference>
<comment type="miscellaneous">
    <text evidence="8">The porphobilinogen subunits are added to the dipyrromethane group.</text>
</comment>
<comment type="function">
    <text evidence="1 8">Tetrapolymerization of the monopyrrole PBG into the hydroxymethylbilane pre-uroporphyrinogen in several discrete steps.</text>
</comment>
<evidence type="ECO:0000259" key="10">
    <source>
        <dbReference type="Pfam" id="PF03900"/>
    </source>
</evidence>
<dbReference type="PANTHER" id="PTHR11557">
    <property type="entry name" value="PORPHOBILINOGEN DEAMINASE"/>
    <property type="match status" value="1"/>
</dbReference>
<sequence length="314" mass="33678">MTIRIATRRSPLAKWQANHVADRLRTNEPGVDVKLHELVTRGDRILEVPLAQVGGKGLFVKEIEDALLAKDAEIAVHSMKDLPALLAEGLVLAAVPEREDPRDALCSPKHKTLAALPKGAKVGTSSLRRGAQLKALRPDLQIEVIRGNVETRLRKASEGLDAVVLAYAGLRRLGLGAHATYVFPPEEMLPAVAQGALALEARADDAATLKRLARLEDPATRIRVEAERGFLARIEGGCQVPIAGHATLEDGEVVMRALVASLDGTRVIRGERRGSHADARKLGVAVAEELLSKGADEILRETEGKGTALSAPKR</sequence>
<feature type="domain" description="Porphobilinogen deaminase N-terminal" evidence="9">
    <location>
        <begin position="3"/>
        <end position="208"/>
    </location>
</feature>
<dbReference type="PRINTS" id="PR00151">
    <property type="entry name" value="PORPHBDMNASE"/>
</dbReference>
<dbReference type="InterPro" id="IPR022417">
    <property type="entry name" value="Porphobilin_deaminase_N"/>
</dbReference>
<comment type="pathway">
    <text evidence="2">Porphyrin-containing compound metabolism; protoporphyrin-IX biosynthesis; coproporphyrinogen-III from 5-aminolevulinate: step 2/4.</text>
</comment>
<feature type="domain" description="Porphobilinogen deaminase C-terminal" evidence="10">
    <location>
        <begin position="223"/>
        <end position="291"/>
    </location>
</feature>
<comment type="similarity">
    <text evidence="3 8">Belongs to the HMBS family.</text>
</comment>
<dbReference type="RefSeq" id="WP_248358540.1">
    <property type="nucleotide sequence ID" value="NZ_AP025591.1"/>
</dbReference>
<dbReference type="InterPro" id="IPR022418">
    <property type="entry name" value="Porphobilinogen_deaminase_C"/>
</dbReference>
<comment type="cofactor">
    <cofactor evidence="8">
        <name>dipyrromethane</name>
        <dbReference type="ChEBI" id="CHEBI:60342"/>
    </cofactor>
    <text evidence="8">Binds 1 dipyrromethane group covalently.</text>
</comment>
<protein>
    <recommendedName>
        <fullName evidence="8">Porphobilinogen deaminase</fullName>
        <shortName evidence="8">PBG</shortName>
        <ecNumber evidence="8">2.5.1.61</ecNumber>
    </recommendedName>
    <alternativeName>
        <fullName evidence="8">Hydroxymethylbilane synthase</fullName>
        <shortName evidence="8">HMBS</shortName>
    </alternativeName>
    <alternativeName>
        <fullName evidence="8">Pre-uroporphyrinogen synthase</fullName>
    </alternativeName>
</protein>
<dbReference type="Gene3D" id="3.30.160.40">
    <property type="entry name" value="Porphobilinogen deaminase, C-terminal domain"/>
    <property type="match status" value="1"/>
</dbReference>
<dbReference type="NCBIfam" id="TIGR00212">
    <property type="entry name" value="hemC"/>
    <property type="match status" value="1"/>
</dbReference>
<dbReference type="InterPro" id="IPR000860">
    <property type="entry name" value="HemC"/>
</dbReference>
<gene>
    <name evidence="8 11" type="primary">hemC</name>
    <name evidence="11" type="ORF">AMOR_07470</name>
</gene>
<organism evidence="11 12">
    <name type="scientific">Anaeromyxobacter oryzae</name>
    <dbReference type="NCBI Taxonomy" id="2918170"/>
    <lineage>
        <taxon>Bacteria</taxon>
        <taxon>Pseudomonadati</taxon>
        <taxon>Myxococcota</taxon>
        <taxon>Myxococcia</taxon>
        <taxon>Myxococcales</taxon>
        <taxon>Cystobacterineae</taxon>
        <taxon>Anaeromyxobacteraceae</taxon>
        <taxon>Anaeromyxobacter</taxon>
    </lineage>
</organism>
<keyword evidence="12" id="KW-1185">Reference proteome</keyword>
<dbReference type="SUPFAM" id="SSF53850">
    <property type="entry name" value="Periplasmic binding protein-like II"/>
    <property type="match status" value="1"/>
</dbReference>
<evidence type="ECO:0000256" key="6">
    <source>
        <dbReference type="ARBA" id="ARBA00023244"/>
    </source>
</evidence>
<dbReference type="Proteomes" id="UP001162891">
    <property type="component" value="Chromosome"/>
</dbReference>
<dbReference type="PANTHER" id="PTHR11557:SF0">
    <property type="entry name" value="PORPHOBILINOGEN DEAMINASE"/>
    <property type="match status" value="1"/>
</dbReference>
<evidence type="ECO:0000256" key="5">
    <source>
        <dbReference type="ARBA" id="ARBA00022679"/>
    </source>
</evidence>
<evidence type="ECO:0000256" key="3">
    <source>
        <dbReference type="ARBA" id="ARBA00005638"/>
    </source>
</evidence>
<evidence type="ECO:0000256" key="1">
    <source>
        <dbReference type="ARBA" id="ARBA00002869"/>
    </source>
</evidence>
<dbReference type="Gene3D" id="3.40.190.10">
    <property type="entry name" value="Periplasmic binding protein-like II"/>
    <property type="match status" value="2"/>
</dbReference>
<dbReference type="PROSITE" id="PS00533">
    <property type="entry name" value="PORPHOBILINOGEN_DEAM"/>
    <property type="match status" value="1"/>
</dbReference>
<comment type="catalytic activity">
    <reaction evidence="7 8">
        <text>4 porphobilinogen + H2O = hydroxymethylbilane + 4 NH4(+)</text>
        <dbReference type="Rhea" id="RHEA:13185"/>
        <dbReference type="ChEBI" id="CHEBI:15377"/>
        <dbReference type="ChEBI" id="CHEBI:28938"/>
        <dbReference type="ChEBI" id="CHEBI:57845"/>
        <dbReference type="ChEBI" id="CHEBI:58126"/>
        <dbReference type="EC" id="2.5.1.61"/>
    </reaction>
</comment>
<dbReference type="SUPFAM" id="SSF54782">
    <property type="entry name" value="Porphobilinogen deaminase (hydroxymethylbilane synthase), C-terminal domain"/>
    <property type="match status" value="1"/>
</dbReference>
<dbReference type="HAMAP" id="MF_00260">
    <property type="entry name" value="Porphobil_deam"/>
    <property type="match status" value="1"/>
</dbReference>